<keyword evidence="2" id="KW-1185">Reference proteome</keyword>
<organism evidence="1 2">
    <name type="scientific">Caldimonas aquatica</name>
    <dbReference type="NCBI Taxonomy" id="376175"/>
    <lineage>
        <taxon>Bacteria</taxon>
        <taxon>Pseudomonadati</taxon>
        <taxon>Pseudomonadota</taxon>
        <taxon>Betaproteobacteria</taxon>
        <taxon>Burkholderiales</taxon>
        <taxon>Sphaerotilaceae</taxon>
        <taxon>Caldimonas</taxon>
    </lineage>
</organism>
<dbReference type="GO" id="GO:0016874">
    <property type="term" value="F:ligase activity"/>
    <property type="evidence" value="ECO:0007669"/>
    <property type="project" value="UniProtKB-KW"/>
</dbReference>
<dbReference type="InterPro" id="IPR024173">
    <property type="entry name" value="Pesterase_MJ0037-like"/>
</dbReference>
<keyword evidence="1" id="KW-0255">Endonuclease</keyword>
<dbReference type="GO" id="GO:0016787">
    <property type="term" value="F:hydrolase activity"/>
    <property type="evidence" value="ECO:0007669"/>
    <property type="project" value="UniProtKB-KW"/>
</dbReference>
<reference evidence="1" key="1">
    <citation type="submission" date="2022-10" db="EMBL/GenBank/DDBJ databases">
        <title>Complete genome sequence of Schlegelella aquatica LMG 23380.</title>
        <authorList>
            <person name="Musilova J."/>
            <person name="Kourilova X."/>
            <person name="Bezdicek M."/>
            <person name="Hermankova K."/>
            <person name="Obruca S."/>
            <person name="Sedlar K."/>
        </authorList>
    </citation>
    <scope>NUCLEOTIDE SEQUENCE</scope>
    <source>
        <strain evidence="1">LMG 23380</strain>
    </source>
</reference>
<keyword evidence="1" id="KW-0378">Hydrolase</keyword>
<dbReference type="PANTHER" id="PTHR39323:SF1">
    <property type="entry name" value="BLR1149 PROTEIN"/>
    <property type="match status" value="1"/>
</dbReference>
<gene>
    <name evidence="1" type="primary">pdeM</name>
    <name evidence="1" type="ORF">OMP39_02300</name>
</gene>
<dbReference type="CDD" id="cd07391">
    <property type="entry name" value="MPP_PF1019"/>
    <property type="match status" value="1"/>
</dbReference>
<evidence type="ECO:0000313" key="2">
    <source>
        <dbReference type="Proteomes" id="UP001163266"/>
    </source>
</evidence>
<dbReference type="RefSeq" id="WP_264893198.1">
    <property type="nucleotide sequence ID" value="NZ_CP110257.1"/>
</dbReference>
<dbReference type="EMBL" id="CP110257">
    <property type="protein sequence ID" value="UZD55444.1"/>
    <property type="molecule type" value="Genomic_DNA"/>
</dbReference>
<keyword evidence="1" id="KW-0436">Ligase</keyword>
<protein>
    <submittedName>
        <fullName evidence="1">Ligase-associated DNA damage response endonuclease PdeM</fullName>
        <ecNumber evidence="1">3.1.-.-</ecNumber>
    </submittedName>
</protein>
<dbReference type="NCBIfam" id="TIGR04123">
    <property type="entry name" value="P_estr_lig_assc"/>
    <property type="match status" value="1"/>
</dbReference>
<proteinExistence type="predicted"/>
<dbReference type="PANTHER" id="PTHR39323">
    <property type="entry name" value="BLR1149 PROTEIN"/>
    <property type="match status" value="1"/>
</dbReference>
<dbReference type="InterPro" id="IPR029052">
    <property type="entry name" value="Metallo-depent_PP-like"/>
</dbReference>
<dbReference type="Proteomes" id="UP001163266">
    <property type="component" value="Chromosome"/>
</dbReference>
<keyword evidence="1" id="KW-0540">Nuclease</keyword>
<dbReference type="EC" id="3.1.-.-" evidence="1"/>
<name>A0ABY6MTW5_9BURK</name>
<accession>A0ABY6MTW5</accession>
<dbReference type="PIRSF" id="PIRSF000887">
    <property type="entry name" value="Pesterase_MJ0037"/>
    <property type="match status" value="1"/>
</dbReference>
<dbReference type="InterPro" id="IPR026336">
    <property type="entry name" value="PdeM-like"/>
</dbReference>
<sequence length="231" mass="25205">MRPSSAAAPLGYARSMLRMEVAGEPAELWADKAVYLPRHETLLVADAHVGKAASFRRWGVPVPRGTTGGTLGRLSRLLDRTGARRVVFLGDLMHSERSDAPGTMEALAHWRERHAGLGLTLVRGNHDARAGDPPPWLGIECVDEPLRLGGLALCHEPRDLPDAYVLCGHLHPCVRVAGRARERLRLPCYWFGTRLGVLPAFGEFTGMMPVRAAPGDRLYAIADDRVLQVAG</sequence>
<dbReference type="SUPFAM" id="SSF56300">
    <property type="entry name" value="Metallo-dependent phosphatases"/>
    <property type="match status" value="1"/>
</dbReference>
<evidence type="ECO:0000313" key="1">
    <source>
        <dbReference type="EMBL" id="UZD55444.1"/>
    </source>
</evidence>
<dbReference type="GO" id="GO:0004519">
    <property type="term" value="F:endonuclease activity"/>
    <property type="evidence" value="ECO:0007669"/>
    <property type="project" value="UniProtKB-KW"/>
</dbReference>